<dbReference type="SUPFAM" id="SSF55073">
    <property type="entry name" value="Nucleotide cyclase"/>
    <property type="match status" value="1"/>
</dbReference>
<reference evidence="4" key="1">
    <citation type="journal article" date="2019" name="Int. J. Syst. Evol. Microbiol.">
        <title>The Global Catalogue of Microorganisms (GCM) 10K type strain sequencing project: providing services to taxonomists for standard genome sequencing and annotation.</title>
        <authorList>
            <consortium name="The Broad Institute Genomics Platform"/>
            <consortium name="The Broad Institute Genome Sequencing Center for Infectious Disease"/>
            <person name="Wu L."/>
            <person name="Ma J."/>
        </authorList>
    </citation>
    <scope>NUCLEOTIDE SEQUENCE [LARGE SCALE GENOMIC DNA]</scope>
    <source>
        <strain evidence="4">JCM 17106</strain>
    </source>
</reference>
<feature type="transmembrane region" description="Helical" evidence="1">
    <location>
        <begin position="53"/>
        <end position="72"/>
    </location>
</feature>
<dbReference type="InterPro" id="IPR050697">
    <property type="entry name" value="Adenylyl/Guanylyl_Cyclase_3/4"/>
</dbReference>
<gene>
    <name evidence="3" type="ORF">GCM10022393_13100</name>
</gene>
<dbReference type="PROSITE" id="PS50125">
    <property type="entry name" value="GUANYLATE_CYCLASE_2"/>
    <property type="match status" value="1"/>
</dbReference>
<keyword evidence="4" id="KW-1185">Reference proteome</keyword>
<evidence type="ECO:0000256" key="1">
    <source>
        <dbReference type="SAM" id="Phobius"/>
    </source>
</evidence>
<keyword evidence="1" id="KW-1133">Transmembrane helix</keyword>
<dbReference type="PANTHER" id="PTHR43081">
    <property type="entry name" value="ADENYLATE CYCLASE, TERMINAL-DIFFERENTIATION SPECIFIC-RELATED"/>
    <property type="match status" value="1"/>
</dbReference>
<feature type="transmembrane region" description="Helical" evidence="1">
    <location>
        <begin position="12"/>
        <end position="33"/>
    </location>
</feature>
<feature type="transmembrane region" description="Helical" evidence="1">
    <location>
        <begin position="128"/>
        <end position="146"/>
    </location>
</feature>
<feature type="domain" description="Guanylate cyclase" evidence="2">
    <location>
        <begin position="175"/>
        <end position="304"/>
    </location>
</feature>
<evidence type="ECO:0000313" key="3">
    <source>
        <dbReference type="EMBL" id="GAA4113838.1"/>
    </source>
</evidence>
<dbReference type="InterPro" id="IPR001054">
    <property type="entry name" value="A/G_cyclase"/>
</dbReference>
<protein>
    <recommendedName>
        <fullName evidence="2">Guanylate cyclase domain-containing protein</fullName>
    </recommendedName>
</protein>
<sequence length="358" mass="41686">MSYSTKQFFRLLGNAILFWSIALCLFIVIRYYALGDEEGLDNSVVEIQDWLKIGIIYGTIIGFFYTIIEFLFDNYLSKRLPLWVVLVQKSIIYLVVLILSTSHVFELMETELELNYLHEGYWWFSSKIFWIIVTYFIIASLIFSFIKIANEKFGRGVFVKLLLGTYRKPREEQRIFMFLDLQSSTAIAEKLGHFRYSELIQDCFFDLNRVLGAYDADVYQYVGDEAVLHWPYKSGVKNLRCIKIFFAFEKRLIRNKKRYIAKYGLLPKFKAGVHGGKLIATEVGTVKKEIAFHGDVINTTARIQEKCNTYGELLLISESLLHALKLKSRFEVKSMGSINLKGKEEDVTLYSIKKIKIK</sequence>
<organism evidence="3 4">
    <name type="scientific">Aquimarina addita</name>
    <dbReference type="NCBI Taxonomy" id="870485"/>
    <lineage>
        <taxon>Bacteria</taxon>
        <taxon>Pseudomonadati</taxon>
        <taxon>Bacteroidota</taxon>
        <taxon>Flavobacteriia</taxon>
        <taxon>Flavobacteriales</taxon>
        <taxon>Flavobacteriaceae</taxon>
        <taxon>Aquimarina</taxon>
    </lineage>
</organism>
<dbReference type="InterPro" id="IPR029787">
    <property type="entry name" value="Nucleotide_cyclase"/>
</dbReference>
<feature type="transmembrane region" description="Helical" evidence="1">
    <location>
        <begin position="84"/>
        <end position="108"/>
    </location>
</feature>
<dbReference type="CDD" id="cd07302">
    <property type="entry name" value="CHD"/>
    <property type="match status" value="1"/>
</dbReference>
<comment type="caution">
    <text evidence="3">The sequence shown here is derived from an EMBL/GenBank/DDBJ whole genome shotgun (WGS) entry which is preliminary data.</text>
</comment>
<dbReference type="Pfam" id="PF00211">
    <property type="entry name" value="Guanylate_cyc"/>
    <property type="match status" value="1"/>
</dbReference>
<accession>A0ABP7XEZ6</accession>
<dbReference type="RefSeq" id="WP_344925779.1">
    <property type="nucleotide sequence ID" value="NZ_BAABCW010000003.1"/>
</dbReference>
<evidence type="ECO:0000259" key="2">
    <source>
        <dbReference type="PROSITE" id="PS50125"/>
    </source>
</evidence>
<dbReference type="Gene3D" id="3.30.70.1230">
    <property type="entry name" value="Nucleotide cyclase"/>
    <property type="match status" value="1"/>
</dbReference>
<dbReference type="Proteomes" id="UP001500459">
    <property type="component" value="Unassembled WGS sequence"/>
</dbReference>
<keyword evidence="1" id="KW-0472">Membrane</keyword>
<name>A0ABP7XEZ6_9FLAO</name>
<dbReference type="EMBL" id="BAABCW010000003">
    <property type="protein sequence ID" value="GAA4113838.1"/>
    <property type="molecule type" value="Genomic_DNA"/>
</dbReference>
<dbReference type="PANTHER" id="PTHR43081:SF1">
    <property type="entry name" value="ADENYLATE CYCLASE, TERMINAL-DIFFERENTIATION SPECIFIC"/>
    <property type="match status" value="1"/>
</dbReference>
<proteinExistence type="predicted"/>
<evidence type="ECO:0000313" key="4">
    <source>
        <dbReference type="Proteomes" id="UP001500459"/>
    </source>
</evidence>
<keyword evidence="1" id="KW-0812">Transmembrane</keyword>